<protein>
    <submittedName>
        <fullName evidence="1">Uncharacterized protein</fullName>
    </submittedName>
</protein>
<accession>A0ACD5ZSE6</accession>
<reference evidence="1" key="1">
    <citation type="submission" date="2021-05" db="EMBL/GenBank/DDBJ databases">
        <authorList>
            <person name="Scholz U."/>
            <person name="Mascher M."/>
            <person name="Fiebig A."/>
        </authorList>
    </citation>
    <scope>NUCLEOTIDE SEQUENCE [LARGE SCALE GENOMIC DNA]</scope>
</reference>
<dbReference type="EnsemblPlants" id="AVESA.00010b.r2.7AG1199500.1">
    <property type="protein sequence ID" value="AVESA.00010b.r2.7AG1199500.1.CDS"/>
    <property type="gene ID" value="AVESA.00010b.r2.7AG1199500"/>
</dbReference>
<reference evidence="1" key="2">
    <citation type="submission" date="2025-09" db="UniProtKB">
        <authorList>
            <consortium name="EnsemblPlants"/>
        </authorList>
    </citation>
    <scope>IDENTIFICATION</scope>
</reference>
<sequence>MSRSSLMAATTTRILIVLLVLSTSGAAVNAASSPIPTNGNGSETDLAALLAFKAQLSDPLGILSGNWTTGVSMCHWVGVSCSRSRKRVTAVQLPHMPLHGVLAPQLGNLSFLSVLNLTNTSLTGAIPYDLGRLRRLKVIDLMMNGLSGSIPPSIGNLTSLEVLVLKFNHLSGLIPAQVQNLQSLTHINLQTNFLTGSIPNNLFNDTPSLTYLNIGNNSLSGSIPYSIGSLPLLEYLNFQVNNLSGPVPAAIFNMSRLQVLALTYNHGLSGPILGNTSFSLPMLQRISMGTNSFTGQIPSGLAACRFLERVDLTENLLQGVLPEWLGSLTRLTFLSLGGNNLVGTIPAALGNLTMLSTLDLSVCNLTGAIPVEFGEMRQLSLLLLSANQLTGSIPASLGNLSEFGFMAVDSNLLAGTIPKTLCNMNSLFLISVSDNNLQGDFNFLSTLSNCQHLSYLDISLNHFTGILPTDHVGNLSSDLETFLAYGNKIVGQLPATISNLTGLIRLDLSDTQLRSTIPSSIGMLENLQWLGLQRNSMFAHIPSNIAMLKNLIKLYLHNNEFSGSIPKDIGNLTMLEDLRLSNNQLSSTIPPSLFHINSLIFLDLSQNHLEGRLPVDVGYLKQINGMDLSSNSLVGSLPDLIAQLQMIAYLNLSHNSFYSPIPLFFTNLTSLQFLDLSHNDLFGTIPKYLANLSILTSLNLSFNKLQGQIPEGGVFSNITLQSLEGNTGLCGAPRLGFSRCPSNSRRFDMKMLKVLLPTILLATGVVALCIYAMIRKKNQKRHGMPVSAGMVDHVNHPLLSYHELVHATENFSESNLLGSGSFGKVFKGQLSSGLVVAIKVLDMQLDQAIRSFHAECGALRMARHRNLIRILNTCSNLDFRALVLPYMPNGSLETLLHSQGTAHLGFLERLGVMLDVALAMEYLHHEHCEVVLHCDLKPSNVLFDEDMTAHVADFGIARLLLAGDRSSTLSASMPGTIGYMAPEYAAHGKASRNSDVFSFGVMLLEVFTRKRPTDAVFVEDLTLRQWVFEAFPTELVRVVDDQLVEWLFSCNLEVFLVPLFELGLLCCSDSPDKRMAMSDVVTRLKKIQVDCKKSIAMPK</sequence>
<proteinExistence type="predicted"/>
<evidence type="ECO:0000313" key="1">
    <source>
        <dbReference type="EnsemblPlants" id="AVESA.00010b.r2.7AG1199500.1.CDS"/>
    </source>
</evidence>
<name>A0ACD5ZSE6_AVESA</name>
<keyword evidence="2" id="KW-1185">Reference proteome</keyword>
<dbReference type="Proteomes" id="UP001732700">
    <property type="component" value="Chromosome 7A"/>
</dbReference>
<organism evidence="1 2">
    <name type="scientific">Avena sativa</name>
    <name type="common">Oat</name>
    <dbReference type="NCBI Taxonomy" id="4498"/>
    <lineage>
        <taxon>Eukaryota</taxon>
        <taxon>Viridiplantae</taxon>
        <taxon>Streptophyta</taxon>
        <taxon>Embryophyta</taxon>
        <taxon>Tracheophyta</taxon>
        <taxon>Spermatophyta</taxon>
        <taxon>Magnoliopsida</taxon>
        <taxon>Liliopsida</taxon>
        <taxon>Poales</taxon>
        <taxon>Poaceae</taxon>
        <taxon>BOP clade</taxon>
        <taxon>Pooideae</taxon>
        <taxon>Poodae</taxon>
        <taxon>Poeae</taxon>
        <taxon>Poeae Chloroplast Group 1 (Aveneae type)</taxon>
        <taxon>Aveninae</taxon>
        <taxon>Avena</taxon>
    </lineage>
</organism>
<evidence type="ECO:0000313" key="2">
    <source>
        <dbReference type="Proteomes" id="UP001732700"/>
    </source>
</evidence>